<accession>A0ABZ2K2A2</accession>
<proteinExistence type="predicted"/>
<dbReference type="Proteomes" id="UP001379533">
    <property type="component" value="Chromosome"/>
</dbReference>
<evidence type="ECO:0000259" key="1">
    <source>
        <dbReference type="Pfam" id="PF09537"/>
    </source>
</evidence>
<dbReference type="InterPro" id="IPR012347">
    <property type="entry name" value="Ferritin-like"/>
</dbReference>
<dbReference type="RefSeq" id="WP_394843449.1">
    <property type="nucleotide sequence ID" value="NZ_CP089982.1"/>
</dbReference>
<dbReference type="SUPFAM" id="SSF47240">
    <property type="entry name" value="Ferritin-like"/>
    <property type="match status" value="1"/>
</dbReference>
<gene>
    <name evidence="2" type="ORF">LZC95_41175</name>
</gene>
<evidence type="ECO:0000313" key="2">
    <source>
        <dbReference type="EMBL" id="WXA92849.1"/>
    </source>
</evidence>
<protein>
    <submittedName>
        <fullName evidence="2">PA2169 family four-helix-bundle protein</fullName>
    </submittedName>
</protein>
<feature type="domain" description="DUF2383" evidence="1">
    <location>
        <begin position="31"/>
        <end position="132"/>
    </location>
</feature>
<evidence type="ECO:0000313" key="3">
    <source>
        <dbReference type="Proteomes" id="UP001379533"/>
    </source>
</evidence>
<dbReference type="InterPro" id="IPR009078">
    <property type="entry name" value="Ferritin-like_SF"/>
</dbReference>
<reference evidence="2 3" key="1">
    <citation type="submission" date="2021-12" db="EMBL/GenBank/DDBJ databases">
        <title>Discovery of the Pendulisporaceae a myxobacterial family with distinct sporulation behavior and unique specialized metabolism.</title>
        <authorList>
            <person name="Garcia R."/>
            <person name="Popoff A."/>
            <person name="Bader C.D."/>
            <person name="Loehr J."/>
            <person name="Walesch S."/>
            <person name="Walt C."/>
            <person name="Boldt J."/>
            <person name="Bunk B."/>
            <person name="Haeckl F.J.F.P.J."/>
            <person name="Gunesch A.P."/>
            <person name="Birkelbach J."/>
            <person name="Nuebel U."/>
            <person name="Pietschmann T."/>
            <person name="Bach T."/>
            <person name="Mueller R."/>
        </authorList>
    </citation>
    <scope>NUCLEOTIDE SEQUENCE [LARGE SCALE GENOMIC DNA]</scope>
    <source>
        <strain evidence="2 3">MSr12523</strain>
    </source>
</reference>
<keyword evidence="3" id="KW-1185">Reference proteome</keyword>
<dbReference type="InterPro" id="IPR019052">
    <property type="entry name" value="DUF2383"/>
</dbReference>
<dbReference type="Pfam" id="PF09537">
    <property type="entry name" value="DUF2383"/>
    <property type="match status" value="1"/>
</dbReference>
<dbReference type="CDD" id="cd00657">
    <property type="entry name" value="Ferritin_like"/>
    <property type="match status" value="1"/>
</dbReference>
<dbReference type="EMBL" id="CP089982">
    <property type="protein sequence ID" value="WXA92849.1"/>
    <property type="molecule type" value="Genomic_DNA"/>
</dbReference>
<dbReference type="Gene3D" id="1.20.1260.10">
    <property type="match status" value="1"/>
</dbReference>
<organism evidence="2 3">
    <name type="scientific">Pendulispora brunnea</name>
    <dbReference type="NCBI Taxonomy" id="2905690"/>
    <lineage>
        <taxon>Bacteria</taxon>
        <taxon>Pseudomonadati</taxon>
        <taxon>Myxococcota</taxon>
        <taxon>Myxococcia</taxon>
        <taxon>Myxococcales</taxon>
        <taxon>Sorangiineae</taxon>
        <taxon>Pendulisporaceae</taxon>
        <taxon>Pendulispora</taxon>
    </lineage>
</organism>
<name>A0ABZ2K2A2_9BACT</name>
<sequence>MAELRLGLRGRVSGTRVLHMVVPTTDTELVVTLNRLIVADYDAIEAYEAAIPRLSVDEDRRTLRRFVEDHRRHIDKLSVFVRQNGGRPVDHADLRRIVAKGKVVIGGFMGDDAVLGAMCSNEQETNDVYARASTGSYVQPLRLLLARYLDDERQHREWLERRIIMTPKGETILPCL</sequence>